<accession>A0A225WBR6</accession>
<name>A0A225WBR6_9STRA</name>
<dbReference type="Gene3D" id="3.30.420.10">
    <property type="entry name" value="Ribonuclease H-like superfamily/Ribonuclease H"/>
    <property type="match status" value="1"/>
</dbReference>
<evidence type="ECO:0000313" key="5">
    <source>
        <dbReference type="Proteomes" id="UP000198211"/>
    </source>
</evidence>
<dbReference type="Proteomes" id="UP000198211">
    <property type="component" value="Unassembled WGS sequence"/>
</dbReference>
<feature type="region of interest" description="Disordered" evidence="2">
    <location>
        <begin position="360"/>
        <end position="379"/>
    </location>
</feature>
<sequence>MLPVWVEVSHTLECVMNSMLGQQLISIPSTIGIEMMAAEKDQHYQFLVYVAERSSNTEPSVLECLCKSASPHIKTAMLTRLNTQRSDHLQQAAEIVVFAIEFEIGTRRQDSNGGGGRGGRGGCGGHGSGGRIADGGRGGRGDELVARVSGVDSRTCYGCAPNRVTLAIGTGTKEDPGSWILDSGSNVHLVRDQKMLKNAKNCDQMCRAANNTMVRVIKVGRVELRTVVDGKEVVVDLTEVNYSENWSDNIIRYGRLEERAGKSYVVRQSDKMRMFEVYRCNSVLMVDVMGAKSMQARVHVVNAAVREANAVDDTATESTLLELHRRFGHLAYDTVKKMTDAAGSGIRLTDRMRPNCLTCAQGKQSKNNQPKKDTGTHAPIDKIGGVIGSNIKGPMTPLDRRGDRYLINFVDYSTNYVPVFVPKDKVSATKMFQHFLAYFEKRFNCTIHVLRTDGGKEYVNVDPFCKVTSVRRQISKAENQASNGKAERMHRTVLNMARCVLFASELPLYFWVDAVEYTTYVLNRSACSANAKRISPLEMLTGTLPNLADMVTFGSPCTAFRDPGKKAWKPRAQVGMIVGKNDKTKGFKVYLPKDRVVITTQHIRNVETLTSAQNAQLQAQLEREDPELRRSIDGAAKRKEPTTEKSADVTQPSTTRSSGKKSRKKTAKKSRKINKGTAINTKNLKGADNKDEAMPPEEEPCTRMQTRNMGANTYA</sequence>
<comment type="caution">
    <text evidence="4">The sequence shown here is derived from an EMBL/GenBank/DDBJ whole genome shotgun (WGS) entry which is preliminary data.</text>
</comment>
<dbReference type="InterPro" id="IPR001584">
    <property type="entry name" value="Integrase_cat-core"/>
</dbReference>
<dbReference type="PROSITE" id="PS50994">
    <property type="entry name" value="INTEGRASE"/>
    <property type="match status" value="1"/>
</dbReference>
<feature type="domain" description="Integrase catalytic" evidence="3">
    <location>
        <begin position="366"/>
        <end position="544"/>
    </location>
</feature>
<feature type="region of interest" description="Disordered" evidence="2">
    <location>
        <begin position="618"/>
        <end position="715"/>
    </location>
</feature>
<dbReference type="Pfam" id="PF25597">
    <property type="entry name" value="SH3_retrovirus"/>
    <property type="match status" value="1"/>
</dbReference>
<organism evidence="4 5">
    <name type="scientific">Phytophthora megakarya</name>
    <dbReference type="NCBI Taxonomy" id="4795"/>
    <lineage>
        <taxon>Eukaryota</taxon>
        <taxon>Sar</taxon>
        <taxon>Stramenopiles</taxon>
        <taxon>Oomycota</taxon>
        <taxon>Peronosporomycetes</taxon>
        <taxon>Peronosporales</taxon>
        <taxon>Peronosporaceae</taxon>
        <taxon>Phytophthora</taxon>
    </lineage>
</organism>
<dbReference type="InterPro" id="IPR012337">
    <property type="entry name" value="RNaseH-like_sf"/>
</dbReference>
<evidence type="ECO:0000313" key="4">
    <source>
        <dbReference type="EMBL" id="OWZ15171.1"/>
    </source>
</evidence>
<feature type="compositionally biased region" description="Basic residues" evidence="2">
    <location>
        <begin position="658"/>
        <end position="674"/>
    </location>
</feature>
<dbReference type="GO" id="GO:0006508">
    <property type="term" value="P:proteolysis"/>
    <property type="evidence" value="ECO:0007669"/>
    <property type="project" value="UniProtKB-KW"/>
</dbReference>
<dbReference type="PANTHER" id="PTHR42648">
    <property type="entry name" value="TRANSPOSASE, PUTATIVE-RELATED"/>
    <property type="match status" value="1"/>
</dbReference>
<proteinExistence type="predicted"/>
<dbReference type="AlphaFoldDB" id="A0A225WBR6"/>
<dbReference type="GO" id="GO:0003676">
    <property type="term" value="F:nucleic acid binding"/>
    <property type="evidence" value="ECO:0007669"/>
    <property type="project" value="InterPro"/>
</dbReference>
<dbReference type="EMBL" id="NBNE01001179">
    <property type="protein sequence ID" value="OWZ15171.1"/>
    <property type="molecule type" value="Genomic_DNA"/>
</dbReference>
<evidence type="ECO:0000256" key="1">
    <source>
        <dbReference type="ARBA" id="ARBA00022670"/>
    </source>
</evidence>
<feature type="region of interest" description="Disordered" evidence="2">
    <location>
        <begin position="109"/>
        <end position="139"/>
    </location>
</feature>
<reference evidence="5" key="1">
    <citation type="submission" date="2017-03" db="EMBL/GenBank/DDBJ databases">
        <title>Phytopthora megakarya and P. palmivora, two closely related causual agents of cacao black pod achieved similar genome size and gene model numbers by different mechanisms.</title>
        <authorList>
            <person name="Ali S."/>
            <person name="Shao J."/>
            <person name="Larry D.J."/>
            <person name="Kronmiller B."/>
            <person name="Shen D."/>
            <person name="Strem M.D."/>
            <person name="Melnick R.L."/>
            <person name="Guiltinan M.J."/>
            <person name="Tyler B.M."/>
            <person name="Meinhardt L.W."/>
            <person name="Bailey B.A."/>
        </authorList>
    </citation>
    <scope>NUCLEOTIDE SEQUENCE [LARGE SCALE GENOMIC DNA]</scope>
    <source>
        <strain evidence="5">zdho120</strain>
    </source>
</reference>
<feature type="compositionally biased region" description="Gly residues" evidence="2">
    <location>
        <begin position="112"/>
        <end position="136"/>
    </location>
</feature>
<dbReference type="InterPro" id="IPR039537">
    <property type="entry name" value="Retrotran_Ty1/copia-like"/>
</dbReference>
<dbReference type="SUPFAM" id="SSF53098">
    <property type="entry name" value="Ribonuclease H-like"/>
    <property type="match status" value="1"/>
</dbReference>
<keyword evidence="1" id="KW-0378">Hydrolase</keyword>
<keyword evidence="5" id="KW-1185">Reference proteome</keyword>
<dbReference type="InterPro" id="IPR057670">
    <property type="entry name" value="SH3_retrovirus"/>
</dbReference>
<dbReference type="InterPro" id="IPR036397">
    <property type="entry name" value="RNaseH_sf"/>
</dbReference>
<dbReference type="GO" id="GO:0008233">
    <property type="term" value="F:peptidase activity"/>
    <property type="evidence" value="ECO:0007669"/>
    <property type="project" value="UniProtKB-KW"/>
</dbReference>
<evidence type="ECO:0000256" key="2">
    <source>
        <dbReference type="SAM" id="MobiDB-lite"/>
    </source>
</evidence>
<dbReference type="PANTHER" id="PTHR42648:SF28">
    <property type="entry name" value="TRANSPOSON-ENCODED PROTEIN WITH RIBONUCLEASE H-LIKE AND RETROVIRUS ZINC FINGER-LIKE DOMAINS"/>
    <property type="match status" value="1"/>
</dbReference>
<feature type="compositionally biased region" description="Polar residues" evidence="2">
    <location>
        <begin position="703"/>
        <end position="715"/>
    </location>
</feature>
<dbReference type="GO" id="GO:0015074">
    <property type="term" value="P:DNA integration"/>
    <property type="evidence" value="ECO:0007669"/>
    <property type="project" value="InterPro"/>
</dbReference>
<protein>
    <recommendedName>
        <fullName evidence="3">Integrase catalytic domain-containing protein</fullName>
    </recommendedName>
</protein>
<keyword evidence="1" id="KW-0645">Protease</keyword>
<evidence type="ECO:0000259" key="3">
    <source>
        <dbReference type="PROSITE" id="PS50994"/>
    </source>
</evidence>
<dbReference type="OrthoDB" id="118437at2759"/>
<dbReference type="InterPro" id="IPR054722">
    <property type="entry name" value="PolX-like_BBD"/>
</dbReference>
<gene>
    <name evidence="4" type="ORF">PHMEG_00011234</name>
</gene>
<feature type="compositionally biased region" description="Basic and acidic residues" evidence="2">
    <location>
        <begin position="621"/>
        <end position="647"/>
    </location>
</feature>
<dbReference type="Pfam" id="PF22936">
    <property type="entry name" value="Pol_BBD"/>
    <property type="match status" value="1"/>
</dbReference>